<organism evidence="3 4">
    <name type="scientific">Emiliania huxleyi (strain CCMP1516)</name>
    <dbReference type="NCBI Taxonomy" id="280463"/>
    <lineage>
        <taxon>Eukaryota</taxon>
        <taxon>Haptista</taxon>
        <taxon>Haptophyta</taxon>
        <taxon>Prymnesiophyceae</taxon>
        <taxon>Isochrysidales</taxon>
        <taxon>Noelaerhabdaceae</taxon>
        <taxon>Emiliania</taxon>
    </lineage>
</organism>
<proteinExistence type="predicted"/>
<dbReference type="AlphaFoldDB" id="A0A0D3JK90"/>
<reference evidence="4" key="1">
    <citation type="journal article" date="2013" name="Nature">
        <title>Pan genome of the phytoplankton Emiliania underpins its global distribution.</title>
        <authorList>
            <person name="Read B.A."/>
            <person name="Kegel J."/>
            <person name="Klute M.J."/>
            <person name="Kuo A."/>
            <person name="Lefebvre S.C."/>
            <person name="Maumus F."/>
            <person name="Mayer C."/>
            <person name="Miller J."/>
            <person name="Monier A."/>
            <person name="Salamov A."/>
            <person name="Young J."/>
            <person name="Aguilar M."/>
            <person name="Claverie J.M."/>
            <person name="Frickenhaus S."/>
            <person name="Gonzalez K."/>
            <person name="Herman E.K."/>
            <person name="Lin Y.C."/>
            <person name="Napier J."/>
            <person name="Ogata H."/>
            <person name="Sarno A.F."/>
            <person name="Shmutz J."/>
            <person name="Schroeder D."/>
            <person name="de Vargas C."/>
            <person name="Verret F."/>
            <person name="von Dassow P."/>
            <person name="Valentin K."/>
            <person name="Van de Peer Y."/>
            <person name="Wheeler G."/>
            <person name="Dacks J.B."/>
            <person name="Delwiche C.F."/>
            <person name="Dyhrman S.T."/>
            <person name="Glockner G."/>
            <person name="John U."/>
            <person name="Richards T."/>
            <person name="Worden A.Z."/>
            <person name="Zhang X."/>
            <person name="Grigoriev I.V."/>
            <person name="Allen A.E."/>
            <person name="Bidle K."/>
            <person name="Borodovsky M."/>
            <person name="Bowler C."/>
            <person name="Brownlee C."/>
            <person name="Cock J.M."/>
            <person name="Elias M."/>
            <person name="Gladyshev V.N."/>
            <person name="Groth M."/>
            <person name="Guda C."/>
            <person name="Hadaegh A."/>
            <person name="Iglesias-Rodriguez M.D."/>
            <person name="Jenkins J."/>
            <person name="Jones B.M."/>
            <person name="Lawson T."/>
            <person name="Leese F."/>
            <person name="Lindquist E."/>
            <person name="Lobanov A."/>
            <person name="Lomsadze A."/>
            <person name="Malik S.B."/>
            <person name="Marsh M.E."/>
            <person name="Mackinder L."/>
            <person name="Mock T."/>
            <person name="Mueller-Roeber B."/>
            <person name="Pagarete A."/>
            <person name="Parker M."/>
            <person name="Probert I."/>
            <person name="Quesneville H."/>
            <person name="Raines C."/>
            <person name="Rensing S.A."/>
            <person name="Riano-Pachon D.M."/>
            <person name="Richier S."/>
            <person name="Rokitta S."/>
            <person name="Shiraiwa Y."/>
            <person name="Soanes D.M."/>
            <person name="van der Giezen M."/>
            <person name="Wahlund T.M."/>
            <person name="Williams B."/>
            <person name="Wilson W."/>
            <person name="Wolfe G."/>
            <person name="Wurch L.L."/>
        </authorList>
    </citation>
    <scope>NUCLEOTIDE SEQUENCE</scope>
</reference>
<reference evidence="3" key="2">
    <citation type="submission" date="2024-10" db="UniProtKB">
        <authorList>
            <consortium name="EnsemblProtists"/>
        </authorList>
    </citation>
    <scope>IDENTIFICATION</scope>
</reference>
<dbReference type="EnsemblProtists" id="EOD23925">
    <property type="protein sequence ID" value="EOD23925"/>
    <property type="gene ID" value="EMIHUDRAFT_354531"/>
</dbReference>
<dbReference type="RefSeq" id="XP_005776354.1">
    <property type="nucleotide sequence ID" value="XM_005776297.1"/>
</dbReference>
<dbReference type="KEGG" id="ehx:EMIHUDRAFT_354531"/>
<keyword evidence="1" id="KW-1133">Transmembrane helix</keyword>
<protein>
    <submittedName>
        <fullName evidence="3">Uncharacterized protein</fullName>
    </submittedName>
</protein>
<dbReference type="GeneID" id="17269470"/>
<sequence length="177" mass="19239">MSFLLALAVASAPAVVLHAPLVPRRAAGVRPGLVPRCRSAPLFACESETSESERRDSNLFEDVWSKYVLIRPGWKMDELKQSTKLRTARTWSWEERTPGTARTIVLSAAVIVIMAIPYLVIPYLLEFAALSVSGVTPQEYFAAGSSDVASNVVGALGELGRVIADALEWLFAETAAY</sequence>
<dbReference type="PaxDb" id="2903-EOD23925"/>
<keyword evidence="2" id="KW-0732">Signal</keyword>
<evidence type="ECO:0000256" key="1">
    <source>
        <dbReference type="SAM" id="Phobius"/>
    </source>
</evidence>
<keyword evidence="1" id="KW-0472">Membrane</keyword>
<feature type="signal peptide" evidence="2">
    <location>
        <begin position="1"/>
        <end position="18"/>
    </location>
</feature>
<evidence type="ECO:0000256" key="2">
    <source>
        <dbReference type="SAM" id="SignalP"/>
    </source>
</evidence>
<keyword evidence="1" id="KW-0812">Transmembrane</keyword>
<evidence type="ECO:0000313" key="3">
    <source>
        <dbReference type="EnsemblProtists" id="EOD23925"/>
    </source>
</evidence>
<accession>A0A0D3JK90</accession>
<name>A0A0D3JK90_EMIH1</name>
<dbReference type="HOGENOM" id="CLU_1520582_0_0_1"/>
<feature type="chain" id="PRO_5044190405" evidence="2">
    <location>
        <begin position="19"/>
        <end position="177"/>
    </location>
</feature>
<feature type="transmembrane region" description="Helical" evidence="1">
    <location>
        <begin position="104"/>
        <end position="125"/>
    </location>
</feature>
<keyword evidence="4" id="KW-1185">Reference proteome</keyword>
<dbReference type="Proteomes" id="UP000013827">
    <property type="component" value="Unassembled WGS sequence"/>
</dbReference>
<evidence type="ECO:0000313" key="4">
    <source>
        <dbReference type="Proteomes" id="UP000013827"/>
    </source>
</evidence>